<gene>
    <name evidence="1" type="ORF">SU60_00825</name>
</gene>
<reference evidence="1 2" key="1">
    <citation type="submission" date="2015-01" db="EMBL/GenBank/DDBJ databases">
        <title>Draft genome of Vibrio mytili type strain CAIM 528.</title>
        <authorList>
            <person name="Gonzalez-Castillo A."/>
            <person name="Gomez-Gil B."/>
            <person name="Enciso-Ibarra J."/>
        </authorList>
    </citation>
    <scope>NUCLEOTIDE SEQUENCE [LARGE SCALE GENOMIC DNA]</scope>
    <source>
        <strain evidence="1 2">CAIM 528</strain>
    </source>
</reference>
<dbReference type="EMBL" id="JXOK01000004">
    <property type="protein sequence ID" value="KIN12379.1"/>
    <property type="molecule type" value="Genomic_DNA"/>
</dbReference>
<organism evidence="1 2">
    <name type="scientific">Vibrio mytili</name>
    <dbReference type="NCBI Taxonomy" id="50718"/>
    <lineage>
        <taxon>Bacteria</taxon>
        <taxon>Pseudomonadati</taxon>
        <taxon>Pseudomonadota</taxon>
        <taxon>Gammaproteobacteria</taxon>
        <taxon>Vibrionales</taxon>
        <taxon>Vibrionaceae</taxon>
        <taxon>Vibrio</taxon>
    </lineage>
</organism>
<name>A0A0C3DLK3_9VIBR</name>
<proteinExistence type="predicted"/>
<accession>A0A0C3DLK3</accession>
<evidence type="ECO:0000313" key="2">
    <source>
        <dbReference type="Proteomes" id="UP000031977"/>
    </source>
</evidence>
<comment type="caution">
    <text evidence="1">The sequence shown here is derived from an EMBL/GenBank/DDBJ whole genome shotgun (WGS) entry which is preliminary data.</text>
</comment>
<dbReference type="AlphaFoldDB" id="A0A0C3DLK3"/>
<dbReference type="Proteomes" id="UP000031977">
    <property type="component" value="Unassembled WGS sequence"/>
</dbReference>
<sequence>MWQRSGFYRGQLVMYCHILNAHAQQRSDMKHIEKTLAKAEEVSLLVTEQVICDMYEQARSHWVDSLVASELTPSSA</sequence>
<protein>
    <submittedName>
        <fullName evidence="1">Uncharacterized protein</fullName>
    </submittedName>
</protein>
<keyword evidence="2" id="KW-1185">Reference proteome</keyword>
<evidence type="ECO:0000313" key="1">
    <source>
        <dbReference type="EMBL" id="KIN12379.1"/>
    </source>
</evidence>